<organism evidence="1 2">
    <name type="scientific">Gigaspora margarita</name>
    <dbReference type="NCBI Taxonomy" id="4874"/>
    <lineage>
        <taxon>Eukaryota</taxon>
        <taxon>Fungi</taxon>
        <taxon>Fungi incertae sedis</taxon>
        <taxon>Mucoromycota</taxon>
        <taxon>Glomeromycotina</taxon>
        <taxon>Glomeromycetes</taxon>
        <taxon>Diversisporales</taxon>
        <taxon>Gigasporaceae</taxon>
        <taxon>Gigaspora</taxon>
    </lineage>
</organism>
<feature type="non-terminal residue" evidence="1">
    <location>
        <position position="1"/>
    </location>
</feature>
<protein>
    <submittedName>
        <fullName evidence="1">40578_t:CDS:1</fullName>
    </submittedName>
</protein>
<sequence>NSENVSDALSTDKENNCKEIENNEDVMLLWLSTSNENNSKDNLIDLELTDINELLAIQEHPVKD</sequence>
<proteinExistence type="predicted"/>
<dbReference type="Proteomes" id="UP000789901">
    <property type="component" value="Unassembled WGS sequence"/>
</dbReference>
<feature type="non-terminal residue" evidence="1">
    <location>
        <position position="64"/>
    </location>
</feature>
<comment type="caution">
    <text evidence="1">The sequence shown here is derived from an EMBL/GenBank/DDBJ whole genome shotgun (WGS) entry which is preliminary data.</text>
</comment>
<accession>A0ABN7WYF5</accession>
<keyword evidence="2" id="KW-1185">Reference proteome</keyword>
<gene>
    <name evidence="1" type="ORF">GMARGA_LOCUS36588</name>
</gene>
<reference evidence="1 2" key="1">
    <citation type="submission" date="2021-06" db="EMBL/GenBank/DDBJ databases">
        <authorList>
            <person name="Kallberg Y."/>
            <person name="Tangrot J."/>
            <person name="Rosling A."/>
        </authorList>
    </citation>
    <scope>NUCLEOTIDE SEQUENCE [LARGE SCALE GENOMIC DNA]</scope>
    <source>
        <strain evidence="1 2">120-4 pot B 10/14</strain>
    </source>
</reference>
<evidence type="ECO:0000313" key="1">
    <source>
        <dbReference type="EMBL" id="CAG8843525.1"/>
    </source>
</evidence>
<evidence type="ECO:0000313" key="2">
    <source>
        <dbReference type="Proteomes" id="UP000789901"/>
    </source>
</evidence>
<name>A0ABN7WYF5_GIGMA</name>
<dbReference type="EMBL" id="CAJVQB010072703">
    <property type="protein sequence ID" value="CAG8843525.1"/>
    <property type="molecule type" value="Genomic_DNA"/>
</dbReference>